<protein>
    <submittedName>
        <fullName evidence="2">Glycerophosphodiester phosphodiesterase family protein</fullName>
    </submittedName>
</protein>
<dbReference type="RefSeq" id="WP_380748623.1">
    <property type="nucleotide sequence ID" value="NZ_JBHULT010000006.1"/>
</dbReference>
<feature type="domain" description="GP-PDE" evidence="1">
    <location>
        <begin position="33"/>
        <end position="302"/>
    </location>
</feature>
<reference evidence="3" key="1">
    <citation type="journal article" date="2019" name="Int. J. Syst. Evol. Microbiol.">
        <title>The Global Catalogue of Microorganisms (GCM) 10K type strain sequencing project: providing services to taxonomists for standard genome sequencing and annotation.</title>
        <authorList>
            <consortium name="The Broad Institute Genomics Platform"/>
            <consortium name="The Broad Institute Genome Sequencing Center for Infectious Disease"/>
            <person name="Wu L."/>
            <person name="Ma J."/>
        </authorList>
    </citation>
    <scope>NUCLEOTIDE SEQUENCE [LARGE SCALE GENOMIC DNA]</scope>
    <source>
        <strain evidence="3">KCTC 42585</strain>
    </source>
</reference>
<evidence type="ECO:0000313" key="2">
    <source>
        <dbReference type="EMBL" id="MFD2516998.1"/>
    </source>
</evidence>
<dbReference type="SUPFAM" id="SSF51695">
    <property type="entry name" value="PLC-like phosphodiesterases"/>
    <property type="match status" value="1"/>
</dbReference>
<accession>A0ABW5IUE0</accession>
<evidence type="ECO:0000259" key="1">
    <source>
        <dbReference type="PROSITE" id="PS51704"/>
    </source>
</evidence>
<dbReference type="EMBL" id="JBHULT010000006">
    <property type="protein sequence ID" value="MFD2516998.1"/>
    <property type="molecule type" value="Genomic_DNA"/>
</dbReference>
<dbReference type="PANTHER" id="PTHR46211">
    <property type="entry name" value="GLYCEROPHOSPHORYL DIESTER PHOSPHODIESTERASE"/>
    <property type="match status" value="1"/>
</dbReference>
<keyword evidence="3" id="KW-1185">Reference proteome</keyword>
<dbReference type="PANTHER" id="PTHR46211:SF14">
    <property type="entry name" value="GLYCEROPHOSPHODIESTER PHOSPHODIESTERASE"/>
    <property type="match status" value="1"/>
</dbReference>
<gene>
    <name evidence="2" type="ORF">ACFSTG_03760</name>
</gene>
<evidence type="ECO:0000313" key="3">
    <source>
        <dbReference type="Proteomes" id="UP001597468"/>
    </source>
</evidence>
<comment type="caution">
    <text evidence="2">The sequence shown here is derived from an EMBL/GenBank/DDBJ whole genome shotgun (WGS) entry which is preliminary data.</text>
</comment>
<organism evidence="2 3">
    <name type="scientific">Salinimicrobium flavum</name>
    <dbReference type="NCBI Taxonomy" id="1737065"/>
    <lineage>
        <taxon>Bacteria</taxon>
        <taxon>Pseudomonadati</taxon>
        <taxon>Bacteroidota</taxon>
        <taxon>Flavobacteriia</taxon>
        <taxon>Flavobacteriales</taxon>
        <taxon>Flavobacteriaceae</taxon>
        <taxon>Salinimicrobium</taxon>
    </lineage>
</organism>
<dbReference type="PROSITE" id="PS51257">
    <property type="entry name" value="PROKAR_LIPOPROTEIN"/>
    <property type="match status" value="1"/>
</dbReference>
<dbReference type="InterPro" id="IPR017946">
    <property type="entry name" value="PLC-like_Pdiesterase_TIM-brl"/>
</dbReference>
<dbReference type="Pfam" id="PF03009">
    <property type="entry name" value="GDPD"/>
    <property type="match status" value="1"/>
</dbReference>
<proteinExistence type="predicted"/>
<dbReference type="Proteomes" id="UP001597468">
    <property type="component" value="Unassembled WGS sequence"/>
</dbReference>
<dbReference type="PROSITE" id="PS51704">
    <property type="entry name" value="GP_PDE"/>
    <property type="match status" value="1"/>
</dbReference>
<sequence>MKNVVILFLACTVMFSCGEKMDKKEITPGPEKLEVQGHRGDRGSYPENTLPSFYSALEKGVSVLELDVVISRDRKVVVSHEPFMLSLYMLDPKGDTIAEADQRKYNFYEMSYDSIRKFDAGSKGNKMFPDQHKIKTYKPLLGEMIDSVENFIKKYNLGRIRYNIELKSGKKLYGTFQPHPEEFLDLVMNVVKEKRIKDHTKIQSFDVNVLNYLHLAYPGVEAGYLVTTTGIKKNLDKLNFKPDYYNPYLGLVKSREFVDSIQDMDIKLIPWTVNEPEDIERMIKLEVDGIITDYPERVLEKL</sequence>
<dbReference type="InterPro" id="IPR030395">
    <property type="entry name" value="GP_PDE_dom"/>
</dbReference>
<dbReference type="Gene3D" id="3.20.20.190">
    <property type="entry name" value="Phosphatidylinositol (PI) phosphodiesterase"/>
    <property type="match status" value="1"/>
</dbReference>
<name>A0ABW5IUE0_9FLAO</name>